<evidence type="ECO:0000313" key="3">
    <source>
        <dbReference type="Proteomes" id="UP000271683"/>
    </source>
</evidence>
<dbReference type="EMBL" id="RJKL01000001">
    <property type="protein sequence ID" value="ROP32502.1"/>
    <property type="molecule type" value="Genomic_DNA"/>
</dbReference>
<name>A0A3N1GQK8_9ACTN</name>
<proteinExistence type="predicted"/>
<reference evidence="2 3" key="1">
    <citation type="submission" date="2018-11" db="EMBL/GenBank/DDBJ databases">
        <title>Sequencing the genomes of 1000 actinobacteria strains.</title>
        <authorList>
            <person name="Klenk H.-P."/>
        </authorList>
    </citation>
    <scope>NUCLEOTIDE SEQUENCE [LARGE SCALE GENOMIC DNA]</scope>
    <source>
        <strain evidence="2 3">DSM 43634</strain>
    </source>
</reference>
<accession>A0A3N1GQK8</accession>
<sequence length="52" mass="5480">MSSELSSGPSGEESMTAALSRFETEVPFPVTLDLPGPTARWKALLGRTQGEG</sequence>
<evidence type="ECO:0000256" key="1">
    <source>
        <dbReference type="SAM" id="MobiDB-lite"/>
    </source>
</evidence>
<feature type="compositionally biased region" description="Low complexity" evidence="1">
    <location>
        <begin position="1"/>
        <end position="14"/>
    </location>
</feature>
<organism evidence="2 3">
    <name type="scientific">Couchioplanes caeruleus</name>
    <dbReference type="NCBI Taxonomy" id="56438"/>
    <lineage>
        <taxon>Bacteria</taxon>
        <taxon>Bacillati</taxon>
        <taxon>Actinomycetota</taxon>
        <taxon>Actinomycetes</taxon>
        <taxon>Micromonosporales</taxon>
        <taxon>Micromonosporaceae</taxon>
        <taxon>Couchioplanes</taxon>
    </lineage>
</organism>
<gene>
    <name evidence="2" type="ORF">EDD30_5445</name>
</gene>
<protein>
    <submittedName>
        <fullName evidence="2">Uncharacterized protein</fullName>
    </submittedName>
</protein>
<dbReference type="AlphaFoldDB" id="A0A3N1GQK8"/>
<dbReference type="Proteomes" id="UP000271683">
    <property type="component" value="Unassembled WGS sequence"/>
</dbReference>
<feature type="region of interest" description="Disordered" evidence="1">
    <location>
        <begin position="1"/>
        <end position="20"/>
    </location>
</feature>
<evidence type="ECO:0000313" key="2">
    <source>
        <dbReference type="EMBL" id="ROP32502.1"/>
    </source>
</evidence>
<comment type="caution">
    <text evidence="2">The sequence shown here is derived from an EMBL/GenBank/DDBJ whole genome shotgun (WGS) entry which is preliminary data.</text>
</comment>